<keyword evidence="3 6" id="KW-0460">Magnesium</keyword>
<keyword evidence="6 9" id="KW-0479">Metal-binding</keyword>
<dbReference type="GO" id="GO:0004634">
    <property type="term" value="F:phosphopyruvate hydratase activity"/>
    <property type="evidence" value="ECO:0007669"/>
    <property type="project" value="UniProtKB-UniRule"/>
</dbReference>
<dbReference type="UniPathway" id="UPA00109">
    <property type="reaction ID" value="UER00187"/>
</dbReference>
<feature type="binding site" evidence="8">
    <location>
        <position position="155"/>
    </location>
    <ligand>
        <name>substrate</name>
    </ligand>
</feature>
<feature type="binding site" evidence="6">
    <location>
        <position position="360"/>
    </location>
    <ligand>
        <name>(2R)-2-phosphoglycerate</name>
        <dbReference type="ChEBI" id="CHEBI:58289"/>
    </ligand>
</feature>
<evidence type="ECO:0000256" key="1">
    <source>
        <dbReference type="ARBA" id="ARBA00005031"/>
    </source>
</evidence>
<evidence type="ECO:0000256" key="6">
    <source>
        <dbReference type="HAMAP-Rule" id="MF_00318"/>
    </source>
</evidence>
<feature type="binding site" evidence="6 9">
    <location>
        <position position="279"/>
    </location>
    <ligand>
        <name>Mg(2+)</name>
        <dbReference type="ChEBI" id="CHEBI:18420"/>
    </ligand>
</feature>
<evidence type="ECO:0000256" key="2">
    <source>
        <dbReference type="ARBA" id="ARBA00009604"/>
    </source>
</evidence>
<protein>
    <recommendedName>
        <fullName evidence="6">Enolase</fullName>
        <ecNumber evidence="6">4.2.1.11</ecNumber>
    </recommendedName>
    <alternativeName>
        <fullName evidence="6">2-phospho-D-glycerate hydro-lyase</fullName>
    </alternativeName>
    <alternativeName>
        <fullName evidence="6">2-phosphoglycerate dehydratase</fullName>
    </alternativeName>
</protein>
<feature type="binding site" evidence="8">
    <location>
        <position position="145"/>
    </location>
    <ligand>
        <name>substrate</name>
    </ligand>
</feature>
<comment type="pathway">
    <text evidence="1 6">Carbohydrate degradation; glycolysis; pyruvate from D-glyceraldehyde 3-phosphate: step 4/5.</text>
</comment>
<comment type="cofactor">
    <cofactor evidence="9">
        <name>Mg(2+)</name>
        <dbReference type="ChEBI" id="CHEBI:18420"/>
    </cofactor>
    <text evidence="9">Mg(2+) is required for catalysis and for stabilizing the dimer.</text>
</comment>
<feature type="binding site" evidence="8">
    <location>
        <position position="305"/>
    </location>
    <ligand>
        <name>substrate</name>
    </ligand>
</feature>
<feature type="domain" description="Enolase C-terminal TIM barrel" evidence="10">
    <location>
        <begin position="129"/>
        <end position="406"/>
    </location>
</feature>
<organism evidence="12">
    <name type="scientific">uncultured marine thaumarchaeote AD1000_17_C04</name>
    <dbReference type="NCBI Taxonomy" id="1455895"/>
    <lineage>
        <taxon>Archaea</taxon>
        <taxon>Nitrososphaerota</taxon>
        <taxon>environmental samples</taxon>
    </lineage>
</organism>
<dbReference type="Gene3D" id="3.20.20.120">
    <property type="entry name" value="Enolase-like C-terminal domain"/>
    <property type="match status" value="1"/>
</dbReference>
<sequence length="421" mass="45534">MTKITDIKSRLIYNSRGSETIEVDVHVGDIIGTASSPAGASVGKFEAVSFRNSQCKDTIDYLDEYKSHLIGADSSDIFTLKNILKDADKTDNYSSIGGSAAYAISLASIDVASQILDKPIYEILLNGKPAEMPLPLGNVLGGGMHAGNGSTDIQEFLSYPLGADSIHSGIQANLLVHKEIKKIIDKKDSKFSGGKGDEGAWAPQLSNTEALEVAQEAINTVSDAVGFEIRLGLDVASSSLWVPDKELYVYSRENKSRNTEEQISYVLELIEKYNLIYVEDPLHEEAFSDFTELSSKNDNCLIVGDDLFVTNTSILQKGIDQNAGNAVILKVNQAGALGDAMEFANSCNQNNYAIIASHRSGDTIDPHLAHIAIGSGSVMMKSGVVGGERISKLNELLRIEETNFINNNMSMPIARVKKYVS</sequence>
<comment type="similarity">
    <text evidence="2 6">Belongs to the enolase family.</text>
</comment>
<dbReference type="EC" id="4.2.1.11" evidence="6"/>
<dbReference type="SUPFAM" id="SSF51604">
    <property type="entry name" value="Enolase C-terminal domain-like"/>
    <property type="match status" value="1"/>
</dbReference>
<dbReference type="SUPFAM" id="SSF54826">
    <property type="entry name" value="Enolase N-terminal domain-like"/>
    <property type="match status" value="1"/>
</dbReference>
<dbReference type="GO" id="GO:0009986">
    <property type="term" value="C:cell surface"/>
    <property type="evidence" value="ECO:0007669"/>
    <property type="project" value="UniProtKB-SubCell"/>
</dbReference>
<dbReference type="SMART" id="SM01193">
    <property type="entry name" value="Enolase_N"/>
    <property type="match status" value="1"/>
</dbReference>
<dbReference type="Gene3D" id="3.30.390.10">
    <property type="entry name" value="Enolase-like, N-terminal domain"/>
    <property type="match status" value="1"/>
</dbReference>
<comment type="catalytic activity">
    <reaction evidence="6">
        <text>(2R)-2-phosphoglycerate = phosphoenolpyruvate + H2O</text>
        <dbReference type="Rhea" id="RHEA:10164"/>
        <dbReference type="ChEBI" id="CHEBI:15377"/>
        <dbReference type="ChEBI" id="CHEBI:58289"/>
        <dbReference type="ChEBI" id="CHEBI:58702"/>
        <dbReference type="EC" id="4.2.1.11"/>
    </reaction>
</comment>
<dbReference type="PANTHER" id="PTHR11902">
    <property type="entry name" value="ENOLASE"/>
    <property type="match status" value="1"/>
</dbReference>
<dbReference type="Pfam" id="PF03952">
    <property type="entry name" value="Enolase_N"/>
    <property type="match status" value="1"/>
</dbReference>
<feature type="binding site" evidence="8">
    <location>
        <position position="279"/>
    </location>
    <ligand>
        <name>substrate</name>
    </ligand>
</feature>
<feature type="binding site" evidence="6">
    <location>
        <position position="381"/>
    </location>
    <ligand>
        <name>(2R)-2-phosphoglycerate</name>
        <dbReference type="ChEBI" id="CHEBI:58289"/>
    </ligand>
</feature>
<feature type="binding site" evidence="6 9">
    <location>
        <position position="305"/>
    </location>
    <ligand>
        <name>Mg(2+)</name>
        <dbReference type="ChEBI" id="CHEBI:18420"/>
    </ligand>
</feature>
<dbReference type="PIRSF" id="PIRSF001400">
    <property type="entry name" value="Enolase"/>
    <property type="match status" value="1"/>
</dbReference>
<feature type="active site" description="Proton acceptor" evidence="6 7">
    <location>
        <position position="330"/>
    </location>
</feature>
<feature type="domain" description="Enolase N-terminal" evidence="11">
    <location>
        <begin position="4"/>
        <end position="124"/>
    </location>
</feature>
<dbReference type="EMBL" id="KF900352">
    <property type="protein sequence ID" value="AIE91923.1"/>
    <property type="molecule type" value="Genomic_DNA"/>
</dbReference>
<dbReference type="AlphaFoldDB" id="A0A075FL09"/>
<feature type="active site" description="Proton donor" evidence="6 7">
    <location>
        <position position="198"/>
    </location>
</feature>
<dbReference type="SMART" id="SM01192">
    <property type="entry name" value="Enolase_C"/>
    <property type="match status" value="1"/>
</dbReference>
<dbReference type="InterPro" id="IPR029017">
    <property type="entry name" value="Enolase-like_N"/>
</dbReference>
<comment type="cofactor">
    <cofactor evidence="6">
        <name>Mg(2+)</name>
        <dbReference type="ChEBI" id="CHEBI:18420"/>
    </cofactor>
    <text evidence="6">Binds a second Mg(2+) ion via substrate during catalysis.</text>
</comment>
<evidence type="ECO:0000256" key="7">
    <source>
        <dbReference type="PIRSR" id="PIRSR001400-1"/>
    </source>
</evidence>
<dbReference type="GO" id="GO:0005576">
    <property type="term" value="C:extracellular region"/>
    <property type="evidence" value="ECO:0007669"/>
    <property type="project" value="UniProtKB-SubCell"/>
</dbReference>
<dbReference type="InterPro" id="IPR020811">
    <property type="entry name" value="Enolase_N"/>
</dbReference>
<feature type="binding site" evidence="6">
    <location>
        <position position="359"/>
    </location>
    <ligand>
        <name>(2R)-2-phosphoglycerate</name>
        <dbReference type="ChEBI" id="CHEBI:58289"/>
    </ligand>
</feature>
<keyword evidence="4 6" id="KW-0324">Glycolysis</keyword>
<feature type="binding site" evidence="6 9">
    <location>
        <position position="234"/>
    </location>
    <ligand>
        <name>Mg(2+)</name>
        <dbReference type="ChEBI" id="CHEBI:18420"/>
    </ligand>
</feature>
<dbReference type="InterPro" id="IPR036849">
    <property type="entry name" value="Enolase-like_C_sf"/>
</dbReference>
<gene>
    <name evidence="6 12" type="primary">eno</name>
</gene>
<dbReference type="GO" id="GO:0006096">
    <property type="term" value="P:glycolytic process"/>
    <property type="evidence" value="ECO:0007669"/>
    <property type="project" value="UniProtKB-UniRule"/>
</dbReference>
<feature type="binding site" evidence="8">
    <location>
        <position position="381"/>
    </location>
    <ligand>
        <name>substrate</name>
    </ligand>
</feature>
<keyword evidence="5 6" id="KW-0456">Lyase</keyword>
<comment type="function">
    <text evidence="6">Catalyzes the reversible conversion of 2-phosphoglycerate (2-PG) into phosphoenolpyruvate (PEP). It is essential for the degradation of carbohydrates via glycolysis.</text>
</comment>
<dbReference type="Pfam" id="PF00113">
    <property type="entry name" value="Enolase_C"/>
    <property type="match status" value="1"/>
</dbReference>
<evidence type="ECO:0000256" key="5">
    <source>
        <dbReference type="ARBA" id="ARBA00023239"/>
    </source>
</evidence>
<accession>A0A075FL09</accession>
<evidence type="ECO:0000313" key="12">
    <source>
        <dbReference type="EMBL" id="AIE91923.1"/>
    </source>
</evidence>
<dbReference type="PANTHER" id="PTHR11902:SF1">
    <property type="entry name" value="ENOLASE"/>
    <property type="match status" value="1"/>
</dbReference>
<keyword evidence="12" id="KW-0670">Pyruvate</keyword>
<dbReference type="PRINTS" id="PR00148">
    <property type="entry name" value="ENOLASE"/>
</dbReference>
<reference evidence="12" key="1">
    <citation type="journal article" date="2014" name="Genome Biol. Evol.">
        <title>Pangenome evidence for extensive interdomain horizontal transfer affecting lineage core and shell genes in uncultured planktonic thaumarchaeota and euryarchaeota.</title>
        <authorList>
            <person name="Deschamps P."/>
            <person name="Zivanovic Y."/>
            <person name="Moreira D."/>
            <person name="Rodriguez-Valera F."/>
            <person name="Lopez-Garcia P."/>
        </authorList>
    </citation>
    <scope>NUCLEOTIDE SEQUENCE</scope>
</reference>
<dbReference type="GO" id="GO:0000287">
    <property type="term" value="F:magnesium ion binding"/>
    <property type="evidence" value="ECO:0007669"/>
    <property type="project" value="UniProtKB-UniRule"/>
</dbReference>
<feature type="binding site" evidence="6">
    <location>
        <position position="154"/>
    </location>
    <ligand>
        <name>(2R)-2-phosphoglycerate</name>
        <dbReference type="ChEBI" id="CHEBI:58289"/>
    </ligand>
</feature>
<dbReference type="InterPro" id="IPR000941">
    <property type="entry name" value="Enolase"/>
</dbReference>
<dbReference type="GO" id="GO:0000015">
    <property type="term" value="C:phosphopyruvate hydratase complex"/>
    <property type="evidence" value="ECO:0007669"/>
    <property type="project" value="InterPro"/>
</dbReference>
<feature type="binding site" evidence="6">
    <location>
        <position position="330"/>
    </location>
    <ligand>
        <name>(2R)-2-phosphoglycerate</name>
        <dbReference type="ChEBI" id="CHEBI:58289"/>
    </ligand>
</feature>
<dbReference type="InterPro" id="IPR020810">
    <property type="entry name" value="Enolase_C"/>
</dbReference>
<name>A0A075FL09_9ARCH</name>
<evidence type="ECO:0000259" key="10">
    <source>
        <dbReference type="SMART" id="SM01192"/>
    </source>
</evidence>
<evidence type="ECO:0000256" key="3">
    <source>
        <dbReference type="ARBA" id="ARBA00022842"/>
    </source>
</evidence>
<keyword evidence="6" id="KW-0964">Secreted</keyword>
<feature type="binding site" evidence="8">
    <location>
        <begin position="357"/>
        <end position="360"/>
    </location>
    <ligand>
        <name>substrate</name>
    </ligand>
</feature>
<evidence type="ECO:0000256" key="4">
    <source>
        <dbReference type="ARBA" id="ARBA00023152"/>
    </source>
</evidence>
<evidence type="ECO:0000259" key="11">
    <source>
        <dbReference type="SMART" id="SM01193"/>
    </source>
</evidence>
<comment type="subcellular location">
    <subcellularLocation>
        <location evidence="6">Cytoplasm</location>
    </subcellularLocation>
    <subcellularLocation>
        <location evidence="6">Secreted</location>
    </subcellularLocation>
    <subcellularLocation>
        <location evidence="6">Cell surface</location>
    </subcellularLocation>
    <text evidence="6">Fractions of enolase are present in both the cytoplasm and on the cell surface.</text>
</comment>
<evidence type="ECO:0000256" key="8">
    <source>
        <dbReference type="PIRSR" id="PIRSR001400-2"/>
    </source>
</evidence>
<dbReference type="HAMAP" id="MF_00318">
    <property type="entry name" value="Enolase"/>
    <property type="match status" value="1"/>
</dbReference>
<evidence type="ECO:0000256" key="9">
    <source>
        <dbReference type="PIRSR" id="PIRSR001400-3"/>
    </source>
</evidence>
<proteinExistence type="inferred from homology"/>
<keyword evidence="6" id="KW-0963">Cytoplasm</keyword>